<dbReference type="Proteomes" id="UP000295515">
    <property type="component" value="Unassembled WGS sequence"/>
</dbReference>
<evidence type="ECO:0000313" key="1">
    <source>
        <dbReference type="EMBL" id="TCV99486.1"/>
    </source>
</evidence>
<accession>A0A4R3Z6A5</accession>
<organism evidence="1 2">
    <name type="scientific">Longibaculum muris</name>
    <dbReference type="NCBI Taxonomy" id="1796628"/>
    <lineage>
        <taxon>Bacteria</taxon>
        <taxon>Bacillati</taxon>
        <taxon>Bacillota</taxon>
        <taxon>Erysipelotrichia</taxon>
        <taxon>Erysipelotrichales</taxon>
        <taxon>Coprobacillaceae</taxon>
        <taxon>Longibaculum</taxon>
    </lineage>
</organism>
<dbReference type="EMBL" id="SMCQ01000009">
    <property type="protein sequence ID" value="TCV99486.1"/>
    <property type="molecule type" value="Genomic_DNA"/>
</dbReference>
<comment type="caution">
    <text evidence="1">The sequence shown here is derived from an EMBL/GenBank/DDBJ whole genome shotgun (WGS) entry which is preliminary data.</text>
</comment>
<dbReference type="AlphaFoldDB" id="A0A4R3Z6A5"/>
<dbReference type="Pfam" id="PF12784">
    <property type="entry name" value="PDDEXK_2"/>
    <property type="match status" value="1"/>
</dbReference>
<name>A0A4R3Z6A5_9FIRM</name>
<dbReference type="GeneID" id="98915353"/>
<dbReference type="RefSeq" id="WP_066445826.1">
    <property type="nucleotide sequence ID" value="NZ_JANKBF010000005.1"/>
</dbReference>
<reference evidence="1 2" key="1">
    <citation type="submission" date="2019-03" db="EMBL/GenBank/DDBJ databases">
        <title>Genomic Encyclopedia of Type Strains, Phase IV (KMG-IV): sequencing the most valuable type-strain genomes for metagenomic binning, comparative biology and taxonomic classification.</title>
        <authorList>
            <person name="Goeker M."/>
        </authorList>
    </citation>
    <scope>NUCLEOTIDE SEQUENCE [LARGE SCALE GENOMIC DNA]</scope>
    <source>
        <strain evidence="1 2">DSM 29487</strain>
    </source>
</reference>
<proteinExistence type="predicted"/>
<gene>
    <name evidence="1" type="ORF">EDD60_10968</name>
</gene>
<keyword evidence="2" id="KW-1185">Reference proteome</keyword>
<protein>
    <submittedName>
        <fullName evidence="1">PD-(D/E)XK nuclease-like transposase</fullName>
    </submittedName>
</protein>
<sequence length="302" mass="36059">MEVIISDNFIQKELAKIMRFSDDRFMKYLFKFYPDLRLYLCQLLLDDPTLEYVDIQNVERATKKYKGKFPINDFVGRISEDCIINIEVQNNGVYEEEYDRFRAYGMFLLTEQYTAGDEYQSVGKVIQIIINTSGGLETLNHYKQHLEVMDMKYRQVIKEDKLTTIIYNTKYLQEERDMAKELSELDQFMYLMHNNELHSYSKPSKKLQQIKEAHAMYLASEAERFGYYKELVDEVYDRQKLSRAKREGRYNGKKNVLQRLLLNKYKVNLDKELAECTEQRIDDILEVYLNNGTLEEIKRMIG</sequence>
<evidence type="ECO:0000313" key="2">
    <source>
        <dbReference type="Proteomes" id="UP000295515"/>
    </source>
</evidence>